<sequence>MKQKITYVSLESDASMHVSYEAALSGFERNFGHRYPLYIGGKGFEPAGDFAVRSPIDRDIVIGYFQEAGENEAHAAIRVAKEAFPAWSGTDPAERIGALRKAADLLERQVFDLAALITIEAGKTRGEAVAEVGEAVEMIRYYAALYEKSDHFTIRLQPEAPGGVSRSVMRPHGVWAVISPFNFPLALAAGMASAALLTGNTVVMKPASATPLTGIRLYEAFIQGGVPAGAVNLITGPGAPFGEAVTSSPDVDGIAFTGSREVGMWLQRAFAVKQPYPKPFIAEMGSKNPCIVTDKADLDKAVDGVVRSAFGYGGQKCSATSRVYVHRDVAEAYARALVARTEELKVGDPRERDVSVGPLISEAAQRTYEAAVALVLKDGGRVITGGGVCSEGSRARGHYVRPTIVAGLAQDHPLMRDELFVPLLCLRTFASLPEAVGLANETEFGLTAGIFSEDEGEVDYFFDHIRFGVCYANRQGGATTGAWPGRQSFGGWKASGSTGRGADGPYYLFSYLREQAQTRL</sequence>
<keyword evidence="3" id="KW-0560">Oxidoreductase</keyword>
<dbReference type="OrthoDB" id="6342at2157"/>
<dbReference type="InterPro" id="IPR016162">
    <property type="entry name" value="Ald_DH_N"/>
</dbReference>
<evidence type="ECO:0000256" key="2">
    <source>
        <dbReference type="ARBA" id="ARBA00012884"/>
    </source>
</evidence>
<dbReference type="Gene3D" id="3.40.309.10">
    <property type="entry name" value="Aldehyde Dehydrogenase, Chain A, domain 2"/>
    <property type="match status" value="1"/>
</dbReference>
<evidence type="ECO:0000256" key="3">
    <source>
        <dbReference type="ARBA" id="ARBA00023002"/>
    </source>
</evidence>
<dbReference type="Proteomes" id="UP000570823">
    <property type="component" value="Unassembled WGS sequence"/>
</dbReference>
<dbReference type="GO" id="GO:0009898">
    <property type="term" value="C:cytoplasmic side of plasma membrane"/>
    <property type="evidence" value="ECO:0007669"/>
    <property type="project" value="TreeGrafter"/>
</dbReference>
<comment type="caution">
    <text evidence="7">The sequence shown here is derived from an EMBL/GenBank/DDBJ whole genome shotgun (WGS) entry which is preliminary data.</text>
</comment>
<dbReference type="PANTHER" id="PTHR42862:SF1">
    <property type="entry name" value="DELTA-1-PYRROLINE-5-CARBOXYLATE DEHYDROGENASE 2, ISOFORM A-RELATED"/>
    <property type="match status" value="1"/>
</dbReference>
<evidence type="ECO:0000256" key="1">
    <source>
        <dbReference type="ARBA" id="ARBA00004786"/>
    </source>
</evidence>
<dbReference type="InterPro" id="IPR016161">
    <property type="entry name" value="Ald_DH/histidinol_DH"/>
</dbReference>
<dbReference type="EC" id="1.2.1.88" evidence="2"/>
<dbReference type="EMBL" id="JABXWR010000001">
    <property type="protein sequence ID" value="NVO66366.1"/>
    <property type="molecule type" value="Genomic_DNA"/>
</dbReference>
<protein>
    <recommendedName>
        <fullName evidence="2">L-glutamate gamma-semialdehyde dehydrogenase</fullName>
        <ecNumber evidence="2">1.2.1.88</ecNumber>
    </recommendedName>
</protein>
<dbReference type="GO" id="GO:0010133">
    <property type="term" value="P:L-proline catabolic process to L-glutamate"/>
    <property type="evidence" value="ECO:0007669"/>
    <property type="project" value="TreeGrafter"/>
</dbReference>
<accession>A0A7K4HM73</accession>
<reference evidence="7 8" key="1">
    <citation type="submission" date="2020-06" db="EMBL/GenBank/DDBJ databases">
        <title>Methanofollis fontis sp. nov., a methanogen isolated from marine sediments near a cold seep at Four-Way Closure Ridge offshore southwestern Taiwan.</title>
        <authorList>
            <person name="Chen S.-C."/>
            <person name="Teng N.-H."/>
            <person name="Lin Y.-S."/>
            <person name="Lai M.-C."/>
            <person name="Chen H.-H."/>
            <person name="Wang C.-C."/>
        </authorList>
    </citation>
    <scope>NUCLEOTIDE SEQUENCE [LARGE SCALE GENOMIC DNA]</scope>
    <source>
        <strain evidence="7 8">DSM 2702</strain>
    </source>
</reference>
<dbReference type="RefSeq" id="WP_176788068.1">
    <property type="nucleotide sequence ID" value="NZ_JABXWR010000001.1"/>
</dbReference>
<name>A0A7K4HM73_9EURY</name>
<keyword evidence="4" id="KW-0520">NAD</keyword>
<dbReference type="GO" id="GO:0003842">
    <property type="term" value="F:L-glutamate gamma-semialdehyde dehydrogenase activity"/>
    <property type="evidence" value="ECO:0007669"/>
    <property type="project" value="UniProtKB-EC"/>
</dbReference>
<evidence type="ECO:0000256" key="5">
    <source>
        <dbReference type="ARBA" id="ARBA00048142"/>
    </source>
</evidence>
<dbReference type="InterPro" id="IPR015590">
    <property type="entry name" value="Aldehyde_DH_dom"/>
</dbReference>
<dbReference type="AlphaFoldDB" id="A0A7K4HM73"/>
<dbReference type="PANTHER" id="PTHR42862">
    <property type="entry name" value="DELTA-1-PYRROLINE-5-CARBOXYLATE DEHYDROGENASE 1, ISOFORM A-RELATED"/>
    <property type="match status" value="1"/>
</dbReference>
<dbReference type="InterPro" id="IPR016163">
    <property type="entry name" value="Ald_DH_C"/>
</dbReference>
<proteinExistence type="predicted"/>
<gene>
    <name evidence="7" type="ORF">HWN36_03335</name>
</gene>
<feature type="domain" description="Aldehyde dehydrogenase" evidence="6">
    <location>
        <begin position="49"/>
        <end position="513"/>
    </location>
</feature>
<comment type="pathway">
    <text evidence="1">Amino-acid degradation; L-proline degradation into L-glutamate; L-glutamate from L-proline: step 2/2.</text>
</comment>
<keyword evidence="8" id="KW-1185">Reference proteome</keyword>
<dbReference type="InterPro" id="IPR050485">
    <property type="entry name" value="Proline_metab_enzyme"/>
</dbReference>
<comment type="catalytic activity">
    <reaction evidence="5">
        <text>L-glutamate 5-semialdehyde + NAD(+) + H2O = L-glutamate + NADH + 2 H(+)</text>
        <dbReference type="Rhea" id="RHEA:30235"/>
        <dbReference type="ChEBI" id="CHEBI:15377"/>
        <dbReference type="ChEBI" id="CHEBI:15378"/>
        <dbReference type="ChEBI" id="CHEBI:29985"/>
        <dbReference type="ChEBI" id="CHEBI:57540"/>
        <dbReference type="ChEBI" id="CHEBI:57945"/>
        <dbReference type="ChEBI" id="CHEBI:58066"/>
        <dbReference type="EC" id="1.2.1.88"/>
    </reaction>
</comment>
<dbReference type="InterPro" id="IPR016160">
    <property type="entry name" value="Ald_DH_CS_CYS"/>
</dbReference>
<evidence type="ECO:0000256" key="4">
    <source>
        <dbReference type="ARBA" id="ARBA00023027"/>
    </source>
</evidence>
<dbReference type="SUPFAM" id="SSF53720">
    <property type="entry name" value="ALDH-like"/>
    <property type="match status" value="1"/>
</dbReference>
<evidence type="ECO:0000313" key="7">
    <source>
        <dbReference type="EMBL" id="NVO66366.1"/>
    </source>
</evidence>
<evidence type="ECO:0000259" key="6">
    <source>
        <dbReference type="Pfam" id="PF00171"/>
    </source>
</evidence>
<dbReference type="PROSITE" id="PS00070">
    <property type="entry name" value="ALDEHYDE_DEHYDR_CYS"/>
    <property type="match status" value="1"/>
</dbReference>
<dbReference type="Pfam" id="PF00171">
    <property type="entry name" value="Aldedh"/>
    <property type="match status" value="1"/>
</dbReference>
<organism evidence="7 8">
    <name type="scientific">Methanofollis tationis</name>
    <dbReference type="NCBI Taxonomy" id="81417"/>
    <lineage>
        <taxon>Archaea</taxon>
        <taxon>Methanobacteriati</taxon>
        <taxon>Methanobacteriota</taxon>
        <taxon>Stenosarchaea group</taxon>
        <taxon>Methanomicrobia</taxon>
        <taxon>Methanomicrobiales</taxon>
        <taxon>Methanomicrobiaceae</taxon>
        <taxon>Methanofollis</taxon>
    </lineage>
</organism>
<evidence type="ECO:0000313" key="8">
    <source>
        <dbReference type="Proteomes" id="UP000570823"/>
    </source>
</evidence>
<dbReference type="Gene3D" id="3.40.605.10">
    <property type="entry name" value="Aldehyde Dehydrogenase, Chain A, domain 1"/>
    <property type="match status" value="1"/>
</dbReference>